<feature type="domain" description="Porin" evidence="12">
    <location>
        <begin position="13"/>
        <end position="345"/>
    </location>
</feature>
<evidence type="ECO:0000256" key="10">
    <source>
        <dbReference type="ARBA" id="ARBA00023237"/>
    </source>
</evidence>
<comment type="subunit">
    <text evidence="2">Homotrimer.</text>
</comment>
<dbReference type="GO" id="GO:0015288">
    <property type="term" value="F:porin activity"/>
    <property type="evidence" value="ECO:0007669"/>
    <property type="project" value="UniProtKB-KW"/>
</dbReference>
<dbReference type="HOGENOM" id="CLU_038238_1_1_4"/>
<dbReference type="PANTHER" id="PTHR34501">
    <property type="entry name" value="PROTEIN YDDL-RELATED"/>
    <property type="match status" value="1"/>
</dbReference>
<keyword evidence="8" id="KW-0626">Porin</keyword>
<keyword evidence="9" id="KW-0472">Membrane</keyword>
<dbReference type="EMBL" id="CP003912">
    <property type="protein sequence ID" value="AGU53765.1"/>
    <property type="molecule type" value="Genomic_DNA"/>
</dbReference>
<dbReference type="GO" id="GO:0006811">
    <property type="term" value="P:monoatomic ion transport"/>
    <property type="evidence" value="ECO:0007669"/>
    <property type="project" value="UniProtKB-KW"/>
</dbReference>
<evidence type="ECO:0000313" key="13">
    <source>
        <dbReference type="EMBL" id="AGU53765.1"/>
    </source>
</evidence>
<protein>
    <submittedName>
        <fullName evidence="13">Putative outer membrane porin protein</fullName>
    </submittedName>
</protein>
<reference evidence="13 14" key="1">
    <citation type="submission" date="2012-10" db="EMBL/GenBank/DDBJ databases">
        <title>Genome sequence of Variovorax paradoxus B4.</title>
        <authorList>
            <person name="Schuldes J."/>
            <person name="Brandt U."/>
            <person name="Hiessl S."/>
            <person name="Wuebbeler J.H."/>
            <person name="Thuermer A."/>
            <person name="Steinbuechel A."/>
            <person name="Daniel R."/>
        </authorList>
    </citation>
    <scope>NUCLEOTIDE SEQUENCE [LARGE SCALE GENOMIC DNA]</scope>
    <source>
        <strain evidence="13 14">B4</strain>
    </source>
</reference>
<dbReference type="AlphaFoldDB" id="T1XNR7"/>
<evidence type="ECO:0000256" key="6">
    <source>
        <dbReference type="ARBA" id="ARBA00022729"/>
    </source>
</evidence>
<evidence type="ECO:0000256" key="4">
    <source>
        <dbReference type="ARBA" id="ARBA00022452"/>
    </source>
</evidence>
<evidence type="ECO:0000256" key="7">
    <source>
        <dbReference type="ARBA" id="ARBA00023065"/>
    </source>
</evidence>
<evidence type="ECO:0000256" key="3">
    <source>
        <dbReference type="ARBA" id="ARBA00022448"/>
    </source>
</evidence>
<comment type="subcellular location">
    <subcellularLocation>
        <location evidence="1">Cell outer membrane</location>
        <topology evidence="1">Multi-pass membrane protein</topology>
    </subcellularLocation>
</comment>
<dbReference type="InterPro" id="IPR033900">
    <property type="entry name" value="Gram_neg_porin_domain"/>
</dbReference>
<gene>
    <name evidence="13" type="ORF">VAPA_2c12110</name>
</gene>
<keyword evidence="3" id="KW-0813">Transport</keyword>
<sequence>MNKVLFILSVVGASVGTAAFAQSRVVLEGVIDVGVQRLSGGGTGRVTNLSNSGLTTSRLIFRGVEDLGGGLNAGFWLEAGLNPDEGTGRPTNTSNQSSGVAGGGAIVFDRRSYVSLGDRWGELRLGRDFVPMQYMNINYDAFNTNGIGRIGNLTYAAAGNGPLPTTIVASNSLSYWTPAGLGGFYGHAMAAIGENNSTAANRGDGDMHGLRVGYAVGSFDISAGYDRTKYVSTAALGDYTNSAIGATWDAQVAKVYVLYSNAKVQLSTGTVKKGVAAIGVRVPVGATVLRASYARLDDRSSSALRNSDRSARDMNDASQIAVGFIHNLSKRTAVYGTYAHLSNTGRGTYTLSGGVTPAAGRNSKGVEFGLRHIF</sequence>
<dbReference type="PATRIC" id="fig|1246301.3.peg.6717"/>
<dbReference type="Proteomes" id="UP000016223">
    <property type="component" value="Chromosome 2"/>
</dbReference>
<feature type="chain" id="PRO_5004586216" evidence="11">
    <location>
        <begin position="22"/>
        <end position="374"/>
    </location>
</feature>
<organism evidence="13 14">
    <name type="scientific">Variovorax paradoxus B4</name>
    <dbReference type="NCBI Taxonomy" id="1246301"/>
    <lineage>
        <taxon>Bacteria</taxon>
        <taxon>Pseudomonadati</taxon>
        <taxon>Pseudomonadota</taxon>
        <taxon>Betaproteobacteria</taxon>
        <taxon>Burkholderiales</taxon>
        <taxon>Comamonadaceae</taxon>
        <taxon>Variovorax</taxon>
    </lineage>
</organism>
<evidence type="ECO:0000259" key="12">
    <source>
        <dbReference type="Pfam" id="PF13609"/>
    </source>
</evidence>
<dbReference type="Pfam" id="PF13609">
    <property type="entry name" value="Porin_4"/>
    <property type="match status" value="1"/>
</dbReference>
<dbReference type="InterPro" id="IPR023614">
    <property type="entry name" value="Porin_dom_sf"/>
</dbReference>
<evidence type="ECO:0000256" key="9">
    <source>
        <dbReference type="ARBA" id="ARBA00023136"/>
    </source>
</evidence>
<keyword evidence="7" id="KW-0406">Ion transport</keyword>
<dbReference type="GO" id="GO:0046930">
    <property type="term" value="C:pore complex"/>
    <property type="evidence" value="ECO:0007669"/>
    <property type="project" value="UniProtKB-KW"/>
</dbReference>
<dbReference type="Gene3D" id="2.40.160.10">
    <property type="entry name" value="Porin"/>
    <property type="match status" value="1"/>
</dbReference>
<dbReference type="PANTHER" id="PTHR34501:SF9">
    <property type="entry name" value="MAJOR OUTER MEMBRANE PROTEIN P.IA"/>
    <property type="match status" value="1"/>
</dbReference>
<proteinExistence type="predicted"/>
<accession>T1XNR7</accession>
<dbReference type="InterPro" id="IPR050298">
    <property type="entry name" value="Gram-neg_bact_OMP"/>
</dbReference>
<keyword evidence="6 11" id="KW-0732">Signal</keyword>
<name>T1XNR7_VARPD</name>
<feature type="signal peptide" evidence="11">
    <location>
        <begin position="1"/>
        <end position="21"/>
    </location>
</feature>
<dbReference type="CDD" id="cd00342">
    <property type="entry name" value="gram_neg_porins"/>
    <property type="match status" value="1"/>
</dbReference>
<dbReference type="RefSeq" id="WP_021004590.1">
    <property type="nucleotide sequence ID" value="NC_022234.1"/>
</dbReference>
<evidence type="ECO:0000256" key="11">
    <source>
        <dbReference type="SAM" id="SignalP"/>
    </source>
</evidence>
<dbReference type="SUPFAM" id="SSF56935">
    <property type="entry name" value="Porins"/>
    <property type="match status" value="1"/>
</dbReference>
<dbReference type="GO" id="GO:0009279">
    <property type="term" value="C:cell outer membrane"/>
    <property type="evidence" value="ECO:0007669"/>
    <property type="project" value="UniProtKB-SubCell"/>
</dbReference>
<evidence type="ECO:0000256" key="5">
    <source>
        <dbReference type="ARBA" id="ARBA00022692"/>
    </source>
</evidence>
<evidence type="ECO:0000256" key="8">
    <source>
        <dbReference type="ARBA" id="ARBA00023114"/>
    </source>
</evidence>
<keyword evidence="5" id="KW-0812">Transmembrane</keyword>
<evidence type="ECO:0000256" key="1">
    <source>
        <dbReference type="ARBA" id="ARBA00004571"/>
    </source>
</evidence>
<dbReference type="KEGG" id="vpd:VAPA_2c12110"/>
<keyword evidence="4" id="KW-1134">Transmembrane beta strand</keyword>
<keyword evidence="10" id="KW-0998">Cell outer membrane</keyword>
<evidence type="ECO:0000256" key="2">
    <source>
        <dbReference type="ARBA" id="ARBA00011233"/>
    </source>
</evidence>
<evidence type="ECO:0000313" key="14">
    <source>
        <dbReference type="Proteomes" id="UP000016223"/>
    </source>
</evidence>